<feature type="transmembrane region" description="Helical" evidence="6">
    <location>
        <begin position="300"/>
        <end position="320"/>
    </location>
</feature>
<evidence type="ECO:0000256" key="1">
    <source>
        <dbReference type="ARBA" id="ARBA00004651"/>
    </source>
</evidence>
<proteinExistence type="predicted"/>
<dbReference type="PANTHER" id="PTHR30287">
    <property type="entry name" value="MEMBRANE COMPONENT OF PREDICTED ABC SUPERFAMILY METABOLITE UPTAKE TRANSPORTER"/>
    <property type="match status" value="1"/>
</dbReference>
<feature type="transmembrane region" description="Helical" evidence="6">
    <location>
        <begin position="522"/>
        <end position="541"/>
    </location>
</feature>
<feature type="domain" description="ABC3 transporter permease C-terminal" evidence="7">
    <location>
        <begin position="739"/>
        <end position="851"/>
    </location>
</feature>
<evidence type="ECO:0000313" key="9">
    <source>
        <dbReference type="Proteomes" id="UP001165143"/>
    </source>
</evidence>
<dbReference type="AlphaFoldDB" id="A0A9W6PE47"/>
<evidence type="ECO:0000259" key="7">
    <source>
        <dbReference type="Pfam" id="PF02687"/>
    </source>
</evidence>
<keyword evidence="5 6" id="KW-0472">Membrane</keyword>
<feature type="domain" description="ABC3 transporter permease C-terminal" evidence="7">
    <location>
        <begin position="301"/>
        <end position="418"/>
    </location>
</feature>
<feature type="transmembrane region" description="Helical" evidence="6">
    <location>
        <begin position="392"/>
        <end position="410"/>
    </location>
</feature>
<comment type="subcellular location">
    <subcellularLocation>
        <location evidence="1">Cell membrane</location>
        <topology evidence="1">Multi-pass membrane protein</topology>
    </subcellularLocation>
</comment>
<keyword evidence="3 6" id="KW-0812">Transmembrane</keyword>
<dbReference type="Proteomes" id="UP001165143">
    <property type="component" value="Unassembled WGS sequence"/>
</dbReference>
<gene>
    <name evidence="8" type="ORF">Kpho01_12630</name>
</gene>
<evidence type="ECO:0000313" key="8">
    <source>
        <dbReference type="EMBL" id="GLW53252.1"/>
    </source>
</evidence>
<keyword evidence="4 6" id="KW-1133">Transmembrane helix</keyword>
<protein>
    <submittedName>
        <fullName evidence="8">ABC transporter permease</fullName>
    </submittedName>
</protein>
<evidence type="ECO:0000256" key="4">
    <source>
        <dbReference type="ARBA" id="ARBA00022989"/>
    </source>
</evidence>
<feature type="transmembrane region" description="Helical" evidence="6">
    <location>
        <begin position="783"/>
        <end position="807"/>
    </location>
</feature>
<feature type="transmembrane region" description="Helical" evidence="6">
    <location>
        <begin position="350"/>
        <end position="372"/>
    </location>
</feature>
<keyword evidence="2" id="KW-1003">Cell membrane</keyword>
<dbReference type="Pfam" id="PF02687">
    <property type="entry name" value="FtsX"/>
    <property type="match status" value="2"/>
</dbReference>
<feature type="transmembrane region" description="Helical" evidence="6">
    <location>
        <begin position="442"/>
        <end position="463"/>
    </location>
</feature>
<evidence type="ECO:0000256" key="6">
    <source>
        <dbReference type="SAM" id="Phobius"/>
    </source>
</evidence>
<dbReference type="InterPro" id="IPR003838">
    <property type="entry name" value="ABC3_permease_C"/>
</dbReference>
<sequence length="857" mass="85792">MLGLALATLRHRRAGFAGAFVALFCAAALVCGCGTLLVTGLFGTVRPERWAAAPVVVSGDQEVHATVDKGKGKTKEKAKPIAGRAWVPAALAERIAALPSVRGVATEVTFPVLLPGGPTDGSWGHGWESAPLAGLTLAAGRAPAAADEIVLDAATAARTHLAPGATTTARTAAGALGLRVVGVTAQGFDSQAAVFFAPDRARALAGHDGLVSAIGVFPADGASASGTAADVRALLAGAAADPTGPAATGITTTTTSATGAATTATTATGPAAVVRTGDDRGRAEFPDAAGAGVRLVSTGAVLAGTSLLVALLVVVGTFGLSIQQRQREIAVLRAVAATGRQVRKMIGGEALTVGLAAGVLGATAGLPLGSWLHGRFVALDVVPANLPVVLSPFPALAAAATTLLAGWGAARVSARRATAIKPVEALGEAELRPPRPGAVRTGFGVLTTAGAVVLTALLTVLHSDQAATPVCFLAVLLWCTAFALLGPLVARAGTAVLGLPLRASRVGGYLAVHQLRAGAHRLASVVTPLTLLVAMACTVLFSQTTTVHAAAAQRDRGTVADFTVGPRVPADAAATLAAVPGVRTVTRVLHSQVRDGLTRRSVQAVTPGRLADTLDLGVTAGDLDRLADGTAAAADGLGYRLGQRVRLTLADGAPAEVTVVALYGRGLGFGDLTLAHDLVAAHVDVPLDDELLLRGEGLTRSMLTAALHGTPGVGVLDHASATAAAAAGNRTGAQVGYVSLGLIVAFVAIAVLNTLAMGIADRRREFAALALIGATRRQIRRMLGWETAVAVVLATGLGLAVASAVLSTYAEGITRGTAGAAAPLTELALVLLGTTALAALGTWLPARAALRGLRRRG</sequence>
<dbReference type="InterPro" id="IPR038766">
    <property type="entry name" value="Membrane_comp_ABC_pdt"/>
</dbReference>
<dbReference type="EMBL" id="BSRX01000006">
    <property type="protein sequence ID" value="GLW53252.1"/>
    <property type="molecule type" value="Genomic_DNA"/>
</dbReference>
<feature type="transmembrane region" description="Helical" evidence="6">
    <location>
        <begin position="735"/>
        <end position="756"/>
    </location>
</feature>
<evidence type="ECO:0000256" key="3">
    <source>
        <dbReference type="ARBA" id="ARBA00022692"/>
    </source>
</evidence>
<feature type="transmembrane region" description="Helical" evidence="6">
    <location>
        <begin position="827"/>
        <end position="846"/>
    </location>
</feature>
<dbReference type="PANTHER" id="PTHR30287:SF1">
    <property type="entry name" value="INNER MEMBRANE PROTEIN"/>
    <property type="match status" value="1"/>
</dbReference>
<feature type="transmembrane region" description="Helical" evidence="6">
    <location>
        <begin position="475"/>
        <end position="501"/>
    </location>
</feature>
<evidence type="ECO:0000256" key="2">
    <source>
        <dbReference type="ARBA" id="ARBA00022475"/>
    </source>
</evidence>
<organism evidence="8 9">
    <name type="scientific">Kitasatospora phosalacinea</name>
    <dbReference type="NCBI Taxonomy" id="2065"/>
    <lineage>
        <taxon>Bacteria</taxon>
        <taxon>Bacillati</taxon>
        <taxon>Actinomycetota</taxon>
        <taxon>Actinomycetes</taxon>
        <taxon>Kitasatosporales</taxon>
        <taxon>Streptomycetaceae</taxon>
        <taxon>Kitasatospora</taxon>
    </lineage>
</organism>
<accession>A0A9W6PE47</accession>
<evidence type="ECO:0000256" key="5">
    <source>
        <dbReference type="ARBA" id="ARBA00023136"/>
    </source>
</evidence>
<comment type="caution">
    <text evidence="8">The sequence shown here is derived from an EMBL/GenBank/DDBJ whole genome shotgun (WGS) entry which is preliminary data.</text>
</comment>
<reference evidence="8" key="1">
    <citation type="submission" date="2023-02" db="EMBL/GenBank/DDBJ databases">
        <title>Kitasatospora phosalacinea NBRC 14362.</title>
        <authorList>
            <person name="Ichikawa N."/>
            <person name="Sato H."/>
            <person name="Tonouchi N."/>
        </authorList>
    </citation>
    <scope>NUCLEOTIDE SEQUENCE</scope>
    <source>
        <strain evidence="8">NBRC 14362</strain>
    </source>
</reference>
<name>A0A9W6PE47_9ACTN</name>
<dbReference type="GO" id="GO:0005886">
    <property type="term" value="C:plasma membrane"/>
    <property type="evidence" value="ECO:0007669"/>
    <property type="project" value="UniProtKB-SubCell"/>
</dbReference>